<sequence length="74" mass="8100">MKNHDARPTGAAPFPEVNAASHQYDGGRGHGRGRGHGHSNDRGRGRDHIHIGNFKNSYSRQKRKNNEKGNGGQS</sequence>
<reference evidence="2 3" key="1">
    <citation type="journal article" date="2018" name="Front. Plant Sci.">
        <title>Red Clover (Trifolium pratense) and Zigzag Clover (T. medium) - A Picture of Genomic Similarities and Differences.</title>
        <authorList>
            <person name="Dluhosova J."/>
            <person name="Istvanek J."/>
            <person name="Nedelnik J."/>
            <person name="Repkova J."/>
        </authorList>
    </citation>
    <scope>NUCLEOTIDE SEQUENCE [LARGE SCALE GENOMIC DNA]</scope>
    <source>
        <strain evidence="3">cv. 10/8</strain>
        <tissue evidence="2">Leaf</tissue>
    </source>
</reference>
<evidence type="ECO:0000256" key="1">
    <source>
        <dbReference type="SAM" id="MobiDB-lite"/>
    </source>
</evidence>
<evidence type="ECO:0000313" key="3">
    <source>
        <dbReference type="Proteomes" id="UP000265520"/>
    </source>
</evidence>
<accession>A0A392QNV9</accession>
<evidence type="ECO:0000313" key="2">
    <source>
        <dbReference type="EMBL" id="MCI25554.1"/>
    </source>
</evidence>
<organism evidence="2 3">
    <name type="scientific">Trifolium medium</name>
    <dbReference type="NCBI Taxonomy" id="97028"/>
    <lineage>
        <taxon>Eukaryota</taxon>
        <taxon>Viridiplantae</taxon>
        <taxon>Streptophyta</taxon>
        <taxon>Embryophyta</taxon>
        <taxon>Tracheophyta</taxon>
        <taxon>Spermatophyta</taxon>
        <taxon>Magnoliopsida</taxon>
        <taxon>eudicotyledons</taxon>
        <taxon>Gunneridae</taxon>
        <taxon>Pentapetalae</taxon>
        <taxon>rosids</taxon>
        <taxon>fabids</taxon>
        <taxon>Fabales</taxon>
        <taxon>Fabaceae</taxon>
        <taxon>Papilionoideae</taxon>
        <taxon>50 kb inversion clade</taxon>
        <taxon>NPAAA clade</taxon>
        <taxon>Hologalegina</taxon>
        <taxon>IRL clade</taxon>
        <taxon>Trifolieae</taxon>
        <taxon>Trifolium</taxon>
    </lineage>
</organism>
<dbReference type="PANTHER" id="PTHR33325">
    <property type="entry name" value="ZINC FINGER, CCHC-TYPE-RELATED"/>
    <property type="match status" value="1"/>
</dbReference>
<keyword evidence="3" id="KW-1185">Reference proteome</keyword>
<feature type="compositionally biased region" description="Basic and acidic residues" evidence="1">
    <location>
        <begin position="38"/>
        <end position="50"/>
    </location>
</feature>
<feature type="non-terminal residue" evidence="2">
    <location>
        <position position="74"/>
    </location>
</feature>
<feature type="region of interest" description="Disordered" evidence="1">
    <location>
        <begin position="1"/>
        <end position="74"/>
    </location>
</feature>
<comment type="caution">
    <text evidence="2">The sequence shown here is derived from an EMBL/GenBank/DDBJ whole genome shotgun (WGS) entry which is preliminary data.</text>
</comment>
<dbReference type="EMBL" id="LXQA010147874">
    <property type="protein sequence ID" value="MCI25554.1"/>
    <property type="molecule type" value="Genomic_DNA"/>
</dbReference>
<proteinExistence type="predicted"/>
<name>A0A392QNV9_9FABA</name>
<dbReference type="Proteomes" id="UP000265520">
    <property type="component" value="Unassembled WGS sequence"/>
</dbReference>
<protein>
    <submittedName>
        <fullName evidence="2">Putative zinc knuckle protein</fullName>
    </submittedName>
</protein>
<dbReference type="AlphaFoldDB" id="A0A392QNV9"/>
<dbReference type="PANTHER" id="PTHR33325:SF11">
    <property type="entry name" value="COLD SHOCK DOMAIN-CONTAINING PROTEIN 4-LIKE"/>
    <property type="match status" value="1"/>
</dbReference>